<feature type="region of interest" description="Disordered" evidence="1">
    <location>
        <begin position="248"/>
        <end position="294"/>
    </location>
</feature>
<feature type="compositionally biased region" description="Basic and acidic residues" evidence="1">
    <location>
        <begin position="264"/>
        <end position="294"/>
    </location>
</feature>
<feature type="compositionally biased region" description="Pro residues" evidence="1">
    <location>
        <begin position="160"/>
        <end position="175"/>
    </location>
</feature>
<evidence type="ECO:0000256" key="1">
    <source>
        <dbReference type="SAM" id="MobiDB-lite"/>
    </source>
</evidence>
<dbReference type="AlphaFoldDB" id="A0AAV7INU2"/>
<sequence length="454" mass="51875">MDFAIIQVASGGKKVVQLQNIFLIDDDNKYTIRGTKDLIKQADNGRSKTLRVSINKKLIACTVIEISDDKDYLSSKIKSPMLGRGKRLKPVKRLNFSPGMTKDNPVPSRKVLSNRETNQAIAQKKKIKIVQSKNVSQRERVIIERMRKKLKENEVEPDPVEPNPGEPNPVEPNPVKPIHNEPGTFTSITSIGLPADDALSSGTSGNSNQEEKNDILIEKNSNGKDVAVNNAELMKQLEKLRRENNLLLQKSRNLKRQSQVTRANHSEQRQHDQQENDPRQNEQNAEKDAQDFPRVDENYQISVLDGIAIDYEAYLKAAQAKTMRRRANLIIDALWSVEEQVTRYVSDKLYEGQKKVTPQEYNNIIKIIEKLQRHKKLRLDGENNPIANIRRWVGDRLKATKSANPDVMNRFLVFQEIEEAEIIDSDLEDDEKENEEDDLIELLSDSDAESIIRQ</sequence>
<feature type="region of interest" description="Disordered" evidence="1">
    <location>
        <begin position="150"/>
        <end position="212"/>
    </location>
</feature>
<proteinExistence type="predicted"/>
<evidence type="ECO:0000313" key="2">
    <source>
        <dbReference type="EMBL" id="KAH0553333.1"/>
    </source>
</evidence>
<name>A0AAV7INU2_COTGL</name>
<dbReference type="Proteomes" id="UP000826195">
    <property type="component" value="Unassembled WGS sequence"/>
</dbReference>
<reference evidence="2 3" key="1">
    <citation type="journal article" date="2021" name="J. Hered.">
        <title>A chromosome-level genome assembly of the parasitoid wasp, Cotesia glomerata (Hymenoptera: Braconidae).</title>
        <authorList>
            <person name="Pinto B.J."/>
            <person name="Weis J.J."/>
            <person name="Gamble T."/>
            <person name="Ode P.J."/>
            <person name="Paul R."/>
            <person name="Zaspel J.M."/>
        </authorList>
    </citation>
    <scope>NUCLEOTIDE SEQUENCE [LARGE SCALE GENOMIC DNA]</scope>
    <source>
        <strain evidence="2">CgM1</strain>
    </source>
</reference>
<evidence type="ECO:0000313" key="3">
    <source>
        <dbReference type="Proteomes" id="UP000826195"/>
    </source>
</evidence>
<dbReference type="EMBL" id="JAHXZJ010001121">
    <property type="protein sequence ID" value="KAH0553333.1"/>
    <property type="molecule type" value="Genomic_DNA"/>
</dbReference>
<protein>
    <submittedName>
        <fullName evidence="2">Uncharacterized protein</fullName>
    </submittedName>
</protein>
<accession>A0AAV7INU2</accession>
<keyword evidence="3" id="KW-1185">Reference proteome</keyword>
<comment type="caution">
    <text evidence="2">The sequence shown here is derived from an EMBL/GenBank/DDBJ whole genome shotgun (WGS) entry which is preliminary data.</text>
</comment>
<gene>
    <name evidence="2" type="ORF">KQX54_001483</name>
</gene>
<organism evidence="2 3">
    <name type="scientific">Cotesia glomerata</name>
    <name type="common">Lepidopteran parasitic wasp</name>
    <name type="synonym">Apanteles glomeratus</name>
    <dbReference type="NCBI Taxonomy" id="32391"/>
    <lineage>
        <taxon>Eukaryota</taxon>
        <taxon>Metazoa</taxon>
        <taxon>Ecdysozoa</taxon>
        <taxon>Arthropoda</taxon>
        <taxon>Hexapoda</taxon>
        <taxon>Insecta</taxon>
        <taxon>Pterygota</taxon>
        <taxon>Neoptera</taxon>
        <taxon>Endopterygota</taxon>
        <taxon>Hymenoptera</taxon>
        <taxon>Apocrita</taxon>
        <taxon>Ichneumonoidea</taxon>
        <taxon>Braconidae</taxon>
        <taxon>Microgastrinae</taxon>
        <taxon>Cotesia</taxon>
    </lineage>
</organism>